<protein>
    <submittedName>
        <fullName evidence="10">Vacuolar calcium ion transporter, putative</fullName>
    </submittedName>
</protein>
<dbReference type="RefSeq" id="XP_002488598.1">
    <property type="nucleotide sequence ID" value="XM_002488553.1"/>
</dbReference>
<evidence type="ECO:0000256" key="2">
    <source>
        <dbReference type="ARBA" id="ARBA00008170"/>
    </source>
</evidence>
<gene>
    <name evidence="10" type="ORF">TSTA_110220</name>
</gene>
<dbReference type="eggNOG" id="KOG1397">
    <property type="taxonomic scope" value="Eukaryota"/>
</dbReference>
<feature type="transmembrane region" description="Helical" evidence="8">
    <location>
        <begin position="135"/>
        <end position="154"/>
    </location>
</feature>
<dbReference type="GO" id="GO:0000329">
    <property type="term" value="C:fungal-type vacuole membrane"/>
    <property type="evidence" value="ECO:0007669"/>
    <property type="project" value="TreeGrafter"/>
</dbReference>
<sequence>MLNCAATYLIESRVKDMIDCLTCLPAAVPSRLYIRIPLRELKIGTKTYSLPIASPFNDIALVQDFLIGSIIFTLLAVVGSCFLLSDQQRFDEFKCHLATACLMLASDILIIPIRLRKWAGVNMWTFQVYVCTDIAKATGVVLLSIVYPIFQLIFPQRLEQFEDREMDTLPEDDIEKGLLHEDKDWKGVSTFSLYSAIASSLISASLIALSARSIVQSFDDLTLWETRISKSFFGFILMPICGNAAKVIGSFGGKVDHTISSAYGSSIQCVLLLLPFTILVDRMTGKDQIDSDFRDEYRLHLLFVAVLAFYSLVFDGKCGRFKGVLLMMFYAIIAWAVWSYQQI</sequence>
<evidence type="ECO:0000256" key="8">
    <source>
        <dbReference type="SAM" id="Phobius"/>
    </source>
</evidence>
<dbReference type="EMBL" id="EQ962661">
    <property type="protein sequence ID" value="EED11842.1"/>
    <property type="molecule type" value="Genomic_DNA"/>
</dbReference>
<dbReference type="AlphaFoldDB" id="B8MUH0"/>
<evidence type="ECO:0000256" key="7">
    <source>
        <dbReference type="ARBA" id="ARBA00023136"/>
    </source>
</evidence>
<evidence type="ECO:0000256" key="6">
    <source>
        <dbReference type="ARBA" id="ARBA00023065"/>
    </source>
</evidence>
<feature type="transmembrane region" description="Helical" evidence="8">
    <location>
        <begin position="323"/>
        <end position="340"/>
    </location>
</feature>
<accession>B8MUH0</accession>
<feature type="domain" description="Sodium/calcium exchanger membrane region" evidence="9">
    <location>
        <begin position="197"/>
        <end position="338"/>
    </location>
</feature>
<dbReference type="InterPro" id="IPR004713">
    <property type="entry name" value="CaH_exchang"/>
</dbReference>
<feature type="transmembrane region" description="Helical" evidence="8">
    <location>
        <begin position="299"/>
        <end position="316"/>
    </location>
</feature>
<comment type="subcellular location">
    <subcellularLocation>
        <location evidence="1">Endomembrane system</location>
        <topology evidence="1">Multi-pass membrane protein</topology>
    </subcellularLocation>
</comment>
<evidence type="ECO:0000313" key="10">
    <source>
        <dbReference type="EMBL" id="EED11842.1"/>
    </source>
</evidence>
<dbReference type="PANTHER" id="PTHR31503">
    <property type="entry name" value="VACUOLAR CALCIUM ION TRANSPORTER"/>
    <property type="match status" value="1"/>
</dbReference>
<dbReference type="GO" id="GO:0006874">
    <property type="term" value="P:intracellular calcium ion homeostasis"/>
    <property type="evidence" value="ECO:0007669"/>
    <property type="project" value="TreeGrafter"/>
</dbReference>
<dbReference type="GO" id="GO:0012505">
    <property type="term" value="C:endomembrane system"/>
    <property type="evidence" value="ECO:0007669"/>
    <property type="project" value="UniProtKB-SubCell"/>
</dbReference>
<reference evidence="11" key="1">
    <citation type="journal article" date="2015" name="Genome Announc.">
        <title>Genome sequence of the AIDS-associated pathogen Penicillium marneffei (ATCC18224) and its near taxonomic relative Talaromyces stipitatus (ATCC10500).</title>
        <authorList>
            <person name="Nierman W.C."/>
            <person name="Fedorova-Abrams N.D."/>
            <person name="Andrianopoulos A."/>
        </authorList>
    </citation>
    <scope>NUCLEOTIDE SEQUENCE [LARGE SCALE GENOMIC DNA]</scope>
    <source>
        <strain evidence="11">ATCC 10500 / CBS 375.48 / QM 6759 / NRRL 1006</strain>
    </source>
</reference>
<dbReference type="GeneID" id="8107254"/>
<evidence type="ECO:0000313" key="11">
    <source>
        <dbReference type="Proteomes" id="UP000001745"/>
    </source>
</evidence>
<dbReference type="PANTHER" id="PTHR31503:SF20">
    <property type="entry name" value="CA(2+)_H(+) EXCHANGER, PUTATIVE (EUROFUNG)-RELATED"/>
    <property type="match status" value="1"/>
</dbReference>
<dbReference type="STRING" id="441959.B8MUH0"/>
<dbReference type="InterPro" id="IPR044880">
    <property type="entry name" value="NCX_ion-bd_dom_sf"/>
</dbReference>
<dbReference type="InParanoid" id="B8MUH0"/>
<dbReference type="PhylomeDB" id="B8MUH0"/>
<evidence type="ECO:0000256" key="3">
    <source>
        <dbReference type="ARBA" id="ARBA00022448"/>
    </source>
</evidence>
<name>B8MUH0_TALSN</name>
<keyword evidence="6" id="KW-0406">Ion transport</keyword>
<dbReference type="InterPro" id="IPR004837">
    <property type="entry name" value="NaCa_Exmemb"/>
</dbReference>
<proteinExistence type="inferred from homology"/>
<organism evidence="10 11">
    <name type="scientific">Talaromyces stipitatus (strain ATCC 10500 / CBS 375.48 / QM 6759 / NRRL 1006)</name>
    <name type="common">Penicillium stipitatum</name>
    <dbReference type="NCBI Taxonomy" id="441959"/>
    <lineage>
        <taxon>Eukaryota</taxon>
        <taxon>Fungi</taxon>
        <taxon>Dikarya</taxon>
        <taxon>Ascomycota</taxon>
        <taxon>Pezizomycotina</taxon>
        <taxon>Eurotiomycetes</taxon>
        <taxon>Eurotiomycetidae</taxon>
        <taxon>Eurotiales</taxon>
        <taxon>Trichocomaceae</taxon>
        <taxon>Talaromyces</taxon>
        <taxon>Talaromyces sect. Talaromyces</taxon>
    </lineage>
</organism>
<dbReference type="GO" id="GO:0015369">
    <property type="term" value="F:calcium:proton antiporter activity"/>
    <property type="evidence" value="ECO:0007669"/>
    <property type="project" value="TreeGrafter"/>
</dbReference>
<keyword evidence="11" id="KW-1185">Reference proteome</keyword>
<feature type="transmembrane region" description="Helical" evidence="8">
    <location>
        <begin position="261"/>
        <end position="279"/>
    </location>
</feature>
<dbReference type="Gene3D" id="1.20.1420.30">
    <property type="entry name" value="NCX, central ion-binding region"/>
    <property type="match status" value="1"/>
</dbReference>
<keyword evidence="3" id="KW-0813">Transport</keyword>
<feature type="transmembrane region" description="Helical" evidence="8">
    <location>
        <begin position="65"/>
        <end position="85"/>
    </location>
</feature>
<dbReference type="VEuPathDB" id="FungiDB:TSTA_110220"/>
<dbReference type="HOGENOM" id="CLU_008721_2_2_1"/>
<keyword evidence="5 8" id="KW-1133">Transmembrane helix</keyword>
<evidence type="ECO:0000259" key="9">
    <source>
        <dbReference type="Pfam" id="PF01699"/>
    </source>
</evidence>
<dbReference type="Proteomes" id="UP000001745">
    <property type="component" value="Unassembled WGS sequence"/>
</dbReference>
<comment type="similarity">
    <text evidence="2">Belongs to the Ca(2+):cation antiporter (CaCA) (TC 2.A.19) family.</text>
</comment>
<keyword evidence="7 8" id="KW-0472">Membrane</keyword>
<feature type="transmembrane region" description="Helical" evidence="8">
    <location>
        <begin position="231"/>
        <end position="249"/>
    </location>
</feature>
<keyword evidence="4 8" id="KW-0812">Transmembrane</keyword>
<feature type="transmembrane region" description="Helical" evidence="8">
    <location>
        <begin position="191"/>
        <end position="211"/>
    </location>
</feature>
<dbReference type="Pfam" id="PF01699">
    <property type="entry name" value="Na_Ca_ex"/>
    <property type="match status" value="1"/>
</dbReference>
<evidence type="ECO:0000256" key="1">
    <source>
        <dbReference type="ARBA" id="ARBA00004127"/>
    </source>
</evidence>
<evidence type="ECO:0000256" key="5">
    <source>
        <dbReference type="ARBA" id="ARBA00022989"/>
    </source>
</evidence>
<evidence type="ECO:0000256" key="4">
    <source>
        <dbReference type="ARBA" id="ARBA00022692"/>
    </source>
</evidence>